<feature type="region of interest" description="Disordered" evidence="1">
    <location>
        <begin position="165"/>
        <end position="190"/>
    </location>
</feature>
<feature type="compositionally biased region" description="Polar residues" evidence="1">
    <location>
        <begin position="220"/>
        <end position="238"/>
    </location>
</feature>
<dbReference type="AlphaFoldDB" id="A0A5J4NY11"/>
<feature type="compositionally biased region" description="Low complexity" evidence="1">
    <location>
        <begin position="331"/>
        <end position="348"/>
    </location>
</feature>
<feature type="region of interest" description="Disordered" evidence="1">
    <location>
        <begin position="207"/>
        <end position="261"/>
    </location>
</feature>
<name>A0A5J4NY11_9TREM</name>
<keyword evidence="3" id="KW-1185">Reference proteome</keyword>
<dbReference type="Proteomes" id="UP000324629">
    <property type="component" value="Unassembled WGS sequence"/>
</dbReference>
<feature type="compositionally biased region" description="Low complexity" evidence="1">
    <location>
        <begin position="169"/>
        <end position="182"/>
    </location>
</feature>
<comment type="caution">
    <text evidence="2">The sequence shown here is derived from an EMBL/GenBank/DDBJ whole genome shotgun (WGS) entry which is preliminary data.</text>
</comment>
<organism evidence="2 3">
    <name type="scientific">Paragonimus westermani</name>
    <dbReference type="NCBI Taxonomy" id="34504"/>
    <lineage>
        <taxon>Eukaryota</taxon>
        <taxon>Metazoa</taxon>
        <taxon>Spiralia</taxon>
        <taxon>Lophotrochozoa</taxon>
        <taxon>Platyhelminthes</taxon>
        <taxon>Trematoda</taxon>
        <taxon>Digenea</taxon>
        <taxon>Plagiorchiida</taxon>
        <taxon>Troglotremata</taxon>
        <taxon>Troglotrematidae</taxon>
        <taxon>Paragonimus</taxon>
    </lineage>
</organism>
<dbReference type="EMBL" id="QNGE01000450">
    <property type="protein sequence ID" value="KAA3680421.1"/>
    <property type="molecule type" value="Genomic_DNA"/>
</dbReference>
<gene>
    <name evidence="2" type="ORF">DEA37_0008029</name>
</gene>
<evidence type="ECO:0000313" key="3">
    <source>
        <dbReference type="Proteomes" id="UP000324629"/>
    </source>
</evidence>
<reference evidence="2 3" key="1">
    <citation type="journal article" date="2019" name="Gigascience">
        <title>Whole-genome sequence of the oriental lung fluke Paragonimus westermani.</title>
        <authorList>
            <person name="Oey H."/>
            <person name="Zakrzewski M."/>
            <person name="Narain K."/>
            <person name="Devi K.R."/>
            <person name="Agatsuma T."/>
            <person name="Nawaratna S."/>
            <person name="Gobert G.N."/>
            <person name="Jones M.K."/>
            <person name="Ragan M.A."/>
            <person name="McManus D.P."/>
            <person name="Krause L."/>
        </authorList>
    </citation>
    <scope>NUCLEOTIDE SEQUENCE [LARGE SCALE GENOMIC DNA]</scope>
    <source>
        <strain evidence="2 3">IND2009</strain>
    </source>
</reference>
<evidence type="ECO:0000256" key="1">
    <source>
        <dbReference type="SAM" id="MobiDB-lite"/>
    </source>
</evidence>
<evidence type="ECO:0000313" key="2">
    <source>
        <dbReference type="EMBL" id="KAA3680421.1"/>
    </source>
</evidence>
<feature type="region of interest" description="Disordered" evidence="1">
    <location>
        <begin position="316"/>
        <end position="348"/>
    </location>
</feature>
<sequence>MFVQRICLVYLYLLGIENHARKQASNEPPSVILGAAVSNGTHTGAPDLNGDGSEGEPGQQWTEVGRSAGGRYNYKKKLKNVVSGEGVNVNGHSDADIIRSRSFRGPRDHTSSNRPYCPNLIVRGRNSFCDPRLVNGYIMRHEADKLIQSEQHIPIHIKVDISEPGLQKSSVPSPSPSLSSDPHTNAEPHDERGFYRSQEKYHKNHRTLHISPDSGDTQDRNSGGRQASSIPYGSTNAVNPVGRTQAGRGTRSPGCHSGLVANQCPVHDEQWRRTTTSWRRPHHSMPFSGRNQLPYRFGAPTPRSYHNASRYRLTTPSTVCQATPPNPREPPTAAAPTESLPSLTSTSLTTSTTITSTVAIQTAASDKKTSWAAAVAATPSRTEQASPLSTACTEPSCAQLVEFLMNQWKIFRHQI</sequence>
<accession>A0A5J4NY11</accession>
<proteinExistence type="predicted"/>
<feature type="region of interest" description="Disordered" evidence="1">
    <location>
        <begin position="34"/>
        <end position="66"/>
    </location>
</feature>
<protein>
    <submittedName>
        <fullName evidence="2">Uncharacterized protein</fullName>
    </submittedName>
</protein>